<evidence type="ECO:0000256" key="2">
    <source>
        <dbReference type="SAM" id="MobiDB-lite"/>
    </source>
</evidence>
<sequence length="184" mass="21541">MNQPGNMQQQQKKSSSRISLYADSEASSTYRGYRSMWPSTNKLLIKKWDAADIQHRQRRLNSIRSKVDCGPPIALQHPQSKLKKIMAEEQRRQIIDRDNKILLERIMKSKTNVDNDLGSNIPTRLSMTNRQKELVKIAGDNKNIITKITATRSYYDRTKMRGNWESMLKYRSIVDKNQRSTPNW</sequence>
<organism evidence="3">
    <name type="scientific">Capitella teleta</name>
    <name type="common">Polychaete worm</name>
    <dbReference type="NCBI Taxonomy" id="283909"/>
    <lineage>
        <taxon>Eukaryota</taxon>
        <taxon>Metazoa</taxon>
        <taxon>Spiralia</taxon>
        <taxon>Lophotrochozoa</taxon>
        <taxon>Annelida</taxon>
        <taxon>Polychaeta</taxon>
        <taxon>Sedentaria</taxon>
        <taxon>Scolecida</taxon>
        <taxon>Capitellidae</taxon>
        <taxon>Capitella</taxon>
    </lineage>
</organism>
<dbReference type="PANTHER" id="PTHR33768:SF3">
    <property type="entry name" value="MIP11318P"/>
    <property type="match status" value="1"/>
</dbReference>
<evidence type="ECO:0008006" key="6">
    <source>
        <dbReference type="Google" id="ProtNLM"/>
    </source>
</evidence>
<dbReference type="OrthoDB" id="2163395at2759"/>
<evidence type="ECO:0000313" key="5">
    <source>
        <dbReference type="Proteomes" id="UP000014760"/>
    </source>
</evidence>
<dbReference type="HOGENOM" id="CLU_1469565_0_0_1"/>
<dbReference type="EnsemblMetazoa" id="CapteT220859">
    <property type="protein sequence ID" value="CapteP220859"/>
    <property type="gene ID" value="CapteG220859"/>
</dbReference>
<gene>
    <name evidence="3" type="ORF">CAPTEDRAFT_220859</name>
</gene>
<dbReference type="AlphaFoldDB" id="R7V0Q3"/>
<comment type="similarity">
    <text evidence="1">Belongs to the CFAP97 family.</text>
</comment>
<name>R7V0Q3_CAPTE</name>
<evidence type="ECO:0000313" key="3">
    <source>
        <dbReference type="EMBL" id="ELU09792.1"/>
    </source>
</evidence>
<dbReference type="STRING" id="283909.R7V0Q3"/>
<proteinExistence type="inferred from homology"/>
<feature type="region of interest" description="Disordered" evidence="2">
    <location>
        <begin position="1"/>
        <end position="20"/>
    </location>
</feature>
<accession>R7V0Q3</accession>
<reference evidence="3 5" key="2">
    <citation type="journal article" date="2013" name="Nature">
        <title>Insights into bilaterian evolution from three spiralian genomes.</title>
        <authorList>
            <person name="Simakov O."/>
            <person name="Marletaz F."/>
            <person name="Cho S.J."/>
            <person name="Edsinger-Gonzales E."/>
            <person name="Havlak P."/>
            <person name="Hellsten U."/>
            <person name="Kuo D.H."/>
            <person name="Larsson T."/>
            <person name="Lv J."/>
            <person name="Arendt D."/>
            <person name="Savage R."/>
            <person name="Osoegawa K."/>
            <person name="de Jong P."/>
            <person name="Grimwood J."/>
            <person name="Chapman J.A."/>
            <person name="Shapiro H."/>
            <person name="Aerts A."/>
            <person name="Otillar R.P."/>
            <person name="Terry A.Y."/>
            <person name="Boore J.L."/>
            <person name="Grigoriev I.V."/>
            <person name="Lindberg D.R."/>
            <person name="Seaver E.C."/>
            <person name="Weisblat D.A."/>
            <person name="Putnam N.H."/>
            <person name="Rokhsar D.S."/>
        </authorList>
    </citation>
    <scope>NUCLEOTIDE SEQUENCE</scope>
    <source>
        <strain evidence="3 5">I ESC-2004</strain>
    </source>
</reference>
<dbReference type="OMA" id="DHVQWEE"/>
<reference evidence="5" key="1">
    <citation type="submission" date="2012-12" db="EMBL/GenBank/DDBJ databases">
        <authorList>
            <person name="Hellsten U."/>
            <person name="Grimwood J."/>
            <person name="Chapman J.A."/>
            <person name="Shapiro H."/>
            <person name="Aerts A."/>
            <person name="Otillar R.P."/>
            <person name="Terry A.Y."/>
            <person name="Boore J.L."/>
            <person name="Simakov O."/>
            <person name="Marletaz F."/>
            <person name="Cho S.-J."/>
            <person name="Edsinger-Gonzales E."/>
            <person name="Havlak P."/>
            <person name="Kuo D.-H."/>
            <person name="Larsson T."/>
            <person name="Lv J."/>
            <person name="Arendt D."/>
            <person name="Savage R."/>
            <person name="Osoegawa K."/>
            <person name="de Jong P."/>
            <person name="Lindberg D.R."/>
            <person name="Seaver E.C."/>
            <person name="Weisblat D.A."/>
            <person name="Putnam N.H."/>
            <person name="Grigoriev I.V."/>
            <person name="Rokhsar D.S."/>
        </authorList>
    </citation>
    <scope>NUCLEOTIDE SEQUENCE</scope>
    <source>
        <strain evidence="5">I ESC-2004</strain>
    </source>
</reference>
<dbReference type="EMBL" id="AMQN01006258">
    <property type="status" value="NOT_ANNOTATED_CDS"/>
    <property type="molecule type" value="Genomic_DNA"/>
</dbReference>
<evidence type="ECO:0000313" key="4">
    <source>
        <dbReference type="EnsemblMetazoa" id="CapteP220859"/>
    </source>
</evidence>
<keyword evidence="5" id="KW-1185">Reference proteome</keyword>
<dbReference type="PANTHER" id="PTHR33768">
    <property type="entry name" value="MIP11318P"/>
    <property type="match status" value="1"/>
</dbReference>
<dbReference type="EMBL" id="KB297953">
    <property type="protein sequence ID" value="ELU09792.1"/>
    <property type="molecule type" value="Genomic_DNA"/>
</dbReference>
<evidence type="ECO:0000256" key="1">
    <source>
        <dbReference type="ARBA" id="ARBA00008315"/>
    </source>
</evidence>
<dbReference type="Pfam" id="PF13879">
    <property type="entry name" value="Hmw_CFAP97"/>
    <property type="match status" value="1"/>
</dbReference>
<dbReference type="InterPro" id="IPR029488">
    <property type="entry name" value="Hmw/CFAP97"/>
</dbReference>
<dbReference type="InterPro" id="IPR038792">
    <property type="entry name" value="CFAP97D1/2"/>
</dbReference>
<protein>
    <recommendedName>
        <fullName evidence="6">Cilia- and flagella-associated protein 97</fullName>
    </recommendedName>
</protein>
<reference evidence="4" key="3">
    <citation type="submission" date="2015-06" db="UniProtKB">
        <authorList>
            <consortium name="EnsemblMetazoa"/>
        </authorList>
    </citation>
    <scope>IDENTIFICATION</scope>
</reference>
<dbReference type="Proteomes" id="UP000014760">
    <property type="component" value="Unassembled WGS sequence"/>
</dbReference>